<evidence type="ECO:0000313" key="7">
    <source>
        <dbReference type="Proteomes" id="UP000182987"/>
    </source>
</evidence>
<keyword evidence="7" id="KW-1185">Reference proteome</keyword>
<dbReference type="RefSeq" id="WP_046967212.1">
    <property type="nucleotide sequence ID" value="NZ_CP017480.1"/>
</dbReference>
<keyword evidence="2" id="KW-1003">Cell membrane</keyword>
<proteinExistence type="predicted"/>
<dbReference type="InterPro" id="IPR020948">
    <property type="entry name" value="P_starv_induced_PsiE-like"/>
</dbReference>
<evidence type="ECO:0000256" key="3">
    <source>
        <dbReference type="ARBA" id="ARBA00022692"/>
    </source>
</evidence>
<dbReference type="OrthoDB" id="598027at2"/>
<dbReference type="Proteomes" id="UP000182987">
    <property type="component" value="Chromosome"/>
</dbReference>
<dbReference type="AlphaFoldDB" id="A0A0G9HD24"/>
<dbReference type="Pfam" id="PF06146">
    <property type="entry name" value="PsiE"/>
    <property type="match status" value="1"/>
</dbReference>
<organism evidence="6 7">
    <name type="scientific">Luteibacter rhizovicinus DSM 16549</name>
    <dbReference type="NCBI Taxonomy" id="1440763"/>
    <lineage>
        <taxon>Bacteria</taxon>
        <taxon>Pseudomonadati</taxon>
        <taxon>Pseudomonadota</taxon>
        <taxon>Gammaproteobacteria</taxon>
        <taxon>Lysobacterales</taxon>
        <taxon>Rhodanobacteraceae</taxon>
        <taxon>Luteibacter</taxon>
    </lineage>
</organism>
<dbReference type="KEGG" id="lrz:BJI69_13600"/>
<keyword evidence="5" id="KW-0472">Membrane</keyword>
<keyword evidence="4" id="KW-1133">Transmembrane helix</keyword>
<evidence type="ECO:0000313" key="6">
    <source>
        <dbReference type="EMBL" id="APG04824.1"/>
    </source>
</evidence>
<name>A0A0G9HD24_9GAMM</name>
<gene>
    <name evidence="6" type="ORF">BJI69_13600</name>
</gene>
<evidence type="ECO:0000256" key="1">
    <source>
        <dbReference type="ARBA" id="ARBA00004651"/>
    </source>
</evidence>
<keyword evidence="3" id="KW-0812">Transmembrane</keyword>
<dbReference type="PATRIC" id="fig|1440763.5.peg.1395"/>
<evidence type="ECO:0000256" key="4">
    <source>
        <dbReference type="ARBA" id="ARBA00022989"/>
    </source>
</evidence>
<accession>A0A0G9HD24</accession>
<evidence type="ECO:0000256" key="5">
    <source>
        <dbReference type="ARBA" id="ARBA00023136"/>
    </source>
</evidence>
<dbReference type="EMBL" id="CP017480">
    <property type="protein sequence ID" value="APG04824.1"/>
    <property type="molecule type" value="Genomic_DNA"/>
</dbReference>
<reference evidence="7" key="1">
    <citation type="submission" date="2016-09" db="EMBL/GenBank/DDBJ databases">
        <authorList>
            <person name="Lysoe E."/>
        </authorList>
    </citation>
    <scope>NUCLEOTIDE SEQUENCE [LARGE SCALE GENOMIC DNA]</scope>
    <source>
        <strain evidence="7">LJ96T</strain>
    </source>
</reference>
<comment type="subcellular location">
    <subcellularLocation>
        <location evidence="1">Cell membrane</location>
        <topology evidence="1">Multi-pass membrane protein</topology>
    </subcellularLocation>
</comment>
<sequence>MQPNRLKQLTDTWALLSYYQRFEGLVALVLTFLVGLIIVIALFRLTMGVMTDLVFNALNPLDHAVFQTVFGEIMTLLIALEFNHTLQYMVARKQSVVQTSVVLLIALLALSRKFILLDLKAVSPAQLLALAGATLALGLTYWLIRSSHGAGDA</sequence>
<dbReference type="GO" id="GO:0005886">
    <property type="term" value="C:plasma membrane"/>
    <property type="evidence" value="ECO:0007669"/>
    <property type="project" value="UniProtKB-SubCell"/>
</dbReference>
<evidence type="ECO:0000256" key="2">
    <source>
        <dbReference type="ARBA" id="ARBA00022475"/>
    </source>
</evidence>
<protein>
    <submittedName>
        <fullName evidence="6">Uncharacterized protein</fullName>
    </submittedName>
</protein>